<evidence type="ECO:0000313" key="3">
    <source>
        <dbReference type="RefSeq" id="XP_020109940.1"/>
    </source>
</evidence>
<reference evidence="3" key="2">
    <citation type="submission" date="2025-08" db="UniProtKB">
        <authorList>
            <consortium name="RefSeq"/>
        </authorList>
    </citation>
    <scope>IDENTIFICATION</scope>
    <source>
        <tissue evidence="3">Leaf</tissue>
    </source>
</reference>
<feature type="region of interest" description="Disordered" evidence="1">
    <location>
        <begin position="57"/>
        <end position="183"/>
    </location>
</feature>
<gene>
    <name evidence="3" type="primary">LOC109725242</name>
</gene>
<feature type="compositionally biased region" description="Low complexity" evidence="1">
    <location>
        <begin position="131"/>
        <end position="141"/>
    </location>
</feature>
<evidence type="ECO:0000313" key="2">
    <source>
        <dbReference type="Proteomes" id="UP000515123"/>
    </source>
</evidence>
<reference evidence="2" key="1">
    <citation type="journal article" date="2015" name="Nat. Genet.">
        <title>The pineapple genome and the evolution of CAM photosynthesis.</title>
        <authorList>
            <person name="Ming R."/>
            <person name="VanBuren R."/>
            <person name="Wai C.M."/>
            <person name="Tang H."/>
            <person name="Schatz M.C."/>
            <person name="Bowers J.E."/>
            <person name="Lyons E."/>
            <person name="Wang M.L."/>
            <person name="Chen J."/>
            <person name="Biggers E."/>
            <person name="Zhang J."/>
            <person name="Huang L."/>
            <person name="Zhang L."/>
            <person name="Miao W."/>
            <person name="Zhang J."/>
            <person name="Ye Z."/>
            <person name="Miao C."/>
            <person name="Lin Z."/>
            <person name="Wang H."/>
            <person name="Zhou H."/>
            <person name="Yim W.C."/>
            <person name="Priest H.D."/>
            <person name="Zheng C."/>
            <person name="Woodhouse M."/>
            <person name="Edger P.P."/>
            <person name="Guyot R."/>
            <person name="Guo H.B."/>
            <person name="Guo H."/>
            <person name="Zheng G."/>
            <person name="Singh R."/>
            <person name="Sharma A."/>
            <person name="Min X."/>
            <person name="Zheng Y."/>
            <person name="Lee H."/>
            <person name="Gurtowski J."/>
            <person name="Sedlazeck F.J."/>
            <person name="Harkess A."/>
            <person name="McKain M.R."/>
            <person name="Liao Z."/>
            <person name="Fang J."/>
            <person name="Liu J."/>
            <person name="Zhang X."/>
            <person name="Zhang Q."/>
            <person name="Hu W."/>
            <person name="Qin Y."/>
            <person name="Wang K."/>
            <person name="Chen L.Y."/>
            <person name="Shirley N."/>
            <person name="Lin Y.R."/>
            <person name="Liu L.Y."/>
            <person name="Hernandez A.G."/>
            <person name="Wright C.L."/>
            <person name="Bulone V."/>
            <person name="Tuskan G.A."/>
            <person name="Heath K."/>
            <person name="Zee F."/>
            <person name="Moore P.H."/>
            <person name="Sunkar R."/>
            <person name="Leebens-Mack J.H."/>
            <person name="Mockler T."/>
            <person name="Bennetzen J.L."/>
            <person name="Freeling M."/>
            <person name="Sankoff D."/>
            <person name="Paterson A.H."/>
            <person name="Zhu X."/>
            <person name="Yang X."/>
            <person name="Smith J.A."/>
            <person name="Cushman J.C."/>
            <person name="Paull R.E."/>
            <person name="Yu Q."/>
        </authorList>
    </citation>
    <scope>NUCLEOTIDE SEQUENCE [LARGE SCALE GENOMIC DNA]</scope>
    <source>
        <strain evidence="2">cv. F153</strain>
    </source>
</reference>
<dbReference type="AlphaFoldDB" id="A0A6P5GWD7"/>
<evidence type="ECO:0000256" key="1">
    <source>
        <dbReference type="SAM" id="MobiDB-lite"/>
    </source>
</evidence>
<dbReference type="Proteomes" id="UP000515123">
    <property type="component" value="Linkage group 19"/>
</dbReference>
<feature type="region of interest" description="Disordered" evidence="1">
    <location>
        <begin position="1"/>
        <end position="41"/>
    </location>
</feature>
<accession>A0A6P5GWD7</accession>
<proteinExistence type="predicted"/>
<name>A0A6P5GWD7_ANACO</name>
<dbReference type="GeneID" id="109725242"/>
<protein>
    <submittedName>
        <fullName evidence="3">Circumsporozoite protein-like</fullName>
    </submittedName>
</protein>
<organism evidence="2 3">
    <name type="scientific">Ananas comosus</name>
    <name type="common">Pineapple</name>
    <name type="synonym">Ananas ananas</name>
    <dbReference type="NCBI Taxonomy" id="4615"/>
    <lineage>
        <taxon>Eukaryota</taxon>
        <taxon>Viridiplantae</taxon>
        <taxon>Streptophyta</taxon>
        <taxon>Embryophyta</taxon>
        <taxon>Tracheophyta</taxon>
        <taxon>Spermatophyta</taxon>
        <taxon>Magnoliopsida</taxon>
        <taxon>Liliopsida</taxon>
        <taxon>Poales</taxon>
        <taxon>Bromeliaceae</taxon>
        <taxon>Bromelioideae</taxon>
        <taxon>Ananas</taxon>
    </lineage>
</organism>
<sequence length="234" mass="23893">MSSTSPRILPFDHVLDFSQKQKQKQKRGEGDASSLTTTVRVGRSRHAMRGIVRSIRSLGDAAPAAAEAGDEVAAPERPPQPWVGAGEEMLVFGKEKKARTPAVSIPQPGGSRARRRRRGGSRGERGRGGADEAAASAAAGATAKLCRGDGAPEPSSAAELGGRRGTHGAGARGGLRASGLSGGAGEVGVGRARGRPVHANASLSVAVAAEETHVDPAASRGRSLSRLAGFFIIL</sequence>
<keyword evidence="2" id="KW-1185">Reference proteome</keyword>
<dbReference type="RefSeq" id="XP_020109940.1">
    <property type="nucleotide sequence ID" value="XM_020254351.1"/>
</dbReference>
<feature type="compositionally biased region" description="Basic and acidic residues" evidence="1">
    <location>
        <begin position="121"/>
        <end position="130"/>
    </location>
</feature>